<dbReference type="InterPro" id="IPR043917">
    <property type="entry name" value="DUF5753"/>
</dbReference>
<proteinExistence type="predicted"/>
<keyword evidence="3" id="KW-1185">Reference proteome</keyword>
<dbReference type="InterPro" id="IPR010982">
    <property type="entry name" value="Lambda_DNA-bd_dom_sf"/>
</dbReference>
<gene>
    <name evidence="2" type="ORF">GA0070620_0074</name>
</gene>
<dbReference type="CDD" id="cd00093">
    <property type="entry name" value="HTH_XRE"/>
    <property type="match status" value="1"/>
</dbReference>
<dbReference type="Proteomes" id="UP000199393">
    <property type="component" value="Chromosome I"/>
</dbReference>
<reference evidence="3" key="1">
    <citation type="submission" date="2016-06" db="EMBL/GenBank/DDBJ databases">
        <authorList>
            <person name="Varghese N."/>
        </authorList>
    </citation>
    <scope>NUCLEOTIDE SEQUENCE [LARGE SCALE GENOMIC DNA]</scope>
    <source>
        <strain evidence="3">DSM 45344</strain>
    </source>
</reference>
<dbReference type="OrthoDB" id="3458445at2"/>
<evidence type="ECO:0000313" key="3">
    <source>
        <dbReference type="Proteomes" id="UP000199393"/>
    </source>
</evidence>
<name>A0A1C3MWE5_9ACTN</name>
<evidence type="ECO:0000313" key="2">
    <source>
        <dbReference type="EMBL" id="SBV24648.1"/>
    </source>
</evidence>
<dbReference type="SUPFAM" id="SSF47413">
    <property type="entry name" value="lambda repressor-like DNA-binding domains"/>
    <property type="match status" value="1"/>
</dbReference>
<sequence length="278" mass="30997">MTGSPTVRRRRLAAALRRLREQTGMTADQAAKEVGISKSAISRIENAQVSVMPPVARGLLELYGVEGEEVDALVQVARDARKRGWWQAYDDVLPDWFEVYVGLEAEASEIRAFEPQLVPGLLQTADYARAIIRAEHPDALTDEVERRVELRMRRQTNPVPPKLWVVLDEAALRRPVGGADNFRAQLQRLVEAAEQPGHTIQILTFDAGEYGSMGSAFSLMTFPEPADPGVVYVETRAGSLYLEGQQVREYSRVFEHLVATAASARESRTLIQRAIDEL</sequence>
<dbReference type="Gene3D" id="1.10.260.40">
    <property type="entry name" value="lambda repressor-like DNA-binding domains"/>
    <property type="match status" value="1"/>
</dbReference>
<dbReference type="EMBL" id="LT598496">
    <property type="protein sequence ID" value="SBV24648.1"/>
    <property type="molecule type" value="Genomic_DNA"/>
</dbReference>
<dbReference type="Pfam" id="PF13560">
    <property type="entry name" value="HTH_31"/>
    <property type="match status" value="1"/>
</dbReference>
<evidence type="ECO:0000259" key="1">
    <source>
        <dbReference type="PROSITE" id="PS50943"/>
    </source>
</evidence>
<feature type="domain" description="HTH cro/C1-type" evidence="1">
    <location>
        <begin position="16"/>
        <end position="70"/>
    </location>
</feature>
<dbReference type="GO" id="GO:0003677">
    <property type="term" value="F:DNA binding"/>
    <property type="evidence" value="ECO:0007669"/>
    <property type="project" value="InterPro"/>
</dbReference>
<dbReference type="PROSITE" id="PS50943">
    <property type="entry name" value="HTH_CROC1"/>
    <property type="match status" value="1"/>
</dbReference>
<protein>
    <submittedName>
        <fullName evidence="2">Transcriptional regulator, contains XRE-family HTH domain</fullName>
    </submittedName>
</protein>
<accession>A0A1C3MWE5</accession>
<dbReference type="AlphaFoldDB" id="A0A1C3MWE5"/>
<dbReference type="PATRIC" id="fig|307121.4.peg.79"/>
<dbReference type="SMART" id="SM00530">
    <property type="entry name" value="HTH_XRE"/>
    <property type="match status" value="1"/>
</dbReference>
<dbReference type="STRING" id="307121.GA0070620_0074"/>
<organism evidence="2 3">
    <name type="scientific">Micromonospora krabiensis</name>
    <dbReference type="NCBI Taxonomy" id="307121"/>
    <lineage>
        <taxon>Bacteria</taxon>
        <taxon>Bacillati</taxon>
        <taxon>Actinomycetota</taxon>
        <taxon>Actinomycetes</taxon>
        <taxon>Micromonosporales</taxon>
        <taxon>Micromonosporaceae</taxon>
        <taxon>Micromonospora</taxon>
    </lineage>
</organism>
<dbReference type="Pfam" id="PF19054">
    <property type="entry name" value="DUF5753"/>
    <property type="match status" value="1"/>
</dbReference>
<dbReference type="InterPro" id="IPR001387">
    <property type="entry name" value="Cro/C1-type_HTH"/>
</dbReference>
<dbReference type="RefSeq" id="WP_091587346.1">
    <property type="nucleotide sequence ID" value="NZ_JBHRWG010000002.1"/>
</dbReference>